<dbReference type="InterPro" id="IPR010930">
    <property type="entry name" value="Flg_bb/hook_C_dom"/>
</dbReference>
<gene>
    <name evidence="10" type="primary">flgK</name>
    <name evidence="10" type="ORF">ACFORG_02705</name>
</gene>
<dbReference type="InterPro" id="IPR053927">
    <property type="entry name" value="FlgK_helical"/>
</dbReference>
<dbReference type="Pfam" id="PF22638">
    <property type="entry name" value="FlgK_D1"/>
    <property type="match status" value="1"/>
</dbReference>
<dbReference type="Pfam" id="PF00460">
    <property type="entry name" value="Flg_bb_rod"/>
    <property type="match status" value="1"/>
</dbReference>
<feature type="domain" description="Flagellar basal-body/hook protein C-terminal" evidence="8">
    <location>
        <begin position="437"/>
        <end position="474"/>
    </location>
</feature>
<evidence type="ECO:0000313" key="10">
    <source>
        <dbReference type="EMBL" id="MFC3612658.1"/>
    </source>
</evidence>
<evidence type="ECO:0000259" key="8">
    <source>
        <dbReference type="Pfam" id="PF06429"/>
    </source>
</evidence>
<dbReference type="PANTHER" id="PTHR30033">
    <property type="entry name" value="FLAGELLAR HOOK-ASSOCIATED PROTEIN 1"/>
    <property type="match status" value="1"/>
</dbReference>
<organism evidence="10 11">
    <name type="scientific">Lutimaribacter marinistellae</name>
    <dbReference type="NCBI Taxonomy" id="1820329"/>
    <lineage>
        <taxon>Bacteria</taxon>
        <taxon>Pseudomonadati</taxon>
        <taxon>Pseudomonadota</taxon>
        <taxon>Alphaproteobacteria</taxon>
        <taxon>Rhodobacterales</taxon>
        <taxon>Roseobacteraceae</taxon>
        <taxon>Lutimaribacter</taxon>
    </lineage>
</organism>
<dbReference type="RefSeq" id="WP_386733832.1">
    <property type="nucleotide sequence ID" value="NZ_JBHRXI010000001.1"/>
</dbReference>
<reference evidence="11" key="1">
    <citation type="journal article" date="2019" name="Int. J. Syst. Evol. Microbiol.">
        <title>The Global Catalogue of Microorganisms (GCM) 10K type strain sequencing project: providing services to taxonomists for standard genome sequencing and annotation.</title>
        <authorList>
            <consortium name="The Broad Institute Genomics Platform"/>
            <consortium name="The Broad Institute Genome Sequencing Center for Infectious Disease"/>
            <person name="Wu L."/>
            <person name="Ma J."/>
        </authorList>
    </citation>
    <scope>NUCLEOTIDE SEQUENCE [LARGE SCALE GENOMIC DNA]</scope>
    <source>
        <strain evidence="11">KCTC 42911</strain>
    </source>
</reference>
<dbReference type="Pfam" id="PF06429">
    <property type="entry name" value="Flg_bbr_C"/>
    <property type="match status" value="1"/>
</dbReference>
<dbReference type="EMBL" id="JBHRXI010000001">
    <property type="protein sequence ID" value="MFC3612658.1"/>
    <property type="molecule type" value="Genomic_DNA"/>
</dbReference>
<evidence type="ECO:0000313" key="11">
    <source>
        <dbReference type="Proteomes" id="UP001595629"/>
    </source>
</evidence>
<evidence type="ECO:0000256" key="5">
    <source>
        <dbReference type="ARBA" id="ARBA00022525"/>
    </source>
</evidence>
<evidence type="ECO:0000256" key="3">
    <source>
        <dbReference type="ARBA" id="ARBA00009677"/>
    </source>
</evidence>
<dbReference type="NCBIfam" id="TIGR02492">
    <property type="entry name" value="flgK_ends"/>
    <property type="match status" value="1"/>
</dbReference>
<dbReference type="PANTHER" id="PTHR30033:SF1">
    <property type="entry name" value="FLAGELLAR HOOK-ASSOCIATED PROTEIN 1"/>
    <property type="match status" value="1"/>
</dbReference>
<feature type="domain" description="Flagellar hook-associated protein FlgK helical" evidence="9">
    <location>
        <begin position="98"/>
        <end position="306"/>
    </location>
</feature>
<keyword evidence="10" id="KW-0282">Flagellum</keyword>
<sequence>MSISTAFNSALSGLTAASRTSSLISDNIANALTPGYARRSLELVGDALGSGVGFAGVRRHTDPVLIANRREAEAVLGHAKTIDGFHSRMERVSGTVGEETSLAGHVAALESRLIEAASLPGSAVRLDAAVASASDLATSLNMAAREVQQARTDADREIARQVDSLGRLLTEVEVANGKIPALRASGEDVSSLLDRRQTLIDEINRIVPVNEVPRGRDAVALYTDGGAILLDGKAADVTFRETGLVTAHMTFENGALGGVAVNGVPIGTKALAGGSLAAQFDIRDVLGAEAQADLDAMARDLVERFQAPGLDATLGAAAAGMFTDGGKRFDGDTTGLASRIALSEVLSPGQSWRLRDGLGATTPGPPGEARLLQGFVSALENARAQSDLVLGSGAMTASDLANAVMSRSGGRAHQADQKLARANSEAVEMQRLEMEKGVDTDTELQSLMRVEQVYAANARLLETLDDMMDQLLRI</sequence>
<name>A0ABV7TDC7_9RHOB</name>
<protein>
    <recommendedName>
        <fullName evidence="4">Flagellar hook-associated protein 1</fullName>
    </recommendedName>
</protein>
<accession>A0ABV7TDC7</accession>
<dbReference type="Proteomes" id="UP001595629">
    <property type="component" value="Unassembled WGS sequence"/>
</dbReference>
<comment type="caution">
    <text evidence="10">The sequence shown here is derived from an EMBL/GenBank/DDBJ whole genome shotgun (WGS) entry which is preliminary data.</text>
</comment>
<evidence type="ECO:0000256" key="1">
    <source>
        <dbReference type="ARBA" id="ARBA00004117"/>
    </source>
</evidence>
<evidence type="ECO:0000259" key="9">
    <source>
        <dbReference type="Pfam" id="PF22638"/>
    </source>
</evidence>
<evidence type="ECO:0000256" key="6">
    <source>
        <dbReference type="ARBA" id="ARBA00023143"/>
    </source>
</evidence>
<evidence type="ECO:0000256" key="2">
    <source>
        <dbReference type="ARBA" id="ARBA00004613"/>
    </source>
</evidence>
<dbReference type="InterPro" id="IPR002371">
    <property type="entry name" value="FlgK"/>
</dbReference>
<keyword evidence="5" id="KW-0964">Secreted</keyword>
<comment type="similarity">
    <text evidence="3">Belongs to the flagella basal body rod proteins family.</text>
</comment>
<dbReference type="InterPro" id="IPR001444">
    <property type="entry name" value="Flag_bb_rod_N"/>
</dbReference>
<evidence type="ECO:0000259" key="7">
    <source>
        <dbReference type="Pfam" id="PF00460"/>
    </source>
</evidence>
<comment type="subcellular location">
    <subcellularLocation>
        <location evidence="1">Bacterial flagellum basal body</location>
    </subcellularLocation>
    <subcellularLocation>
        <location evidence="2">Secreted</location>
    </subcellularLocation>
</comment>
<proteinExistence type="inferred from homology"/>
<keyword evidence="6" id="KW-0975">Bacterial flagellum</keyword>
<keyword evidence="10" id="KW-0966">Cell projection</keyword>
<feature type="domain" description="Flagellar basal body rod protein N-terminal" evidence="7">
    <location>
        <begin position="8"/>
        <end position="36"/>
    </location>
</feature>
<evidence type="ECO:0000256" key="4">
    <source>
        <dbReference type="ARBA" id="ARBA00016244"/>
    </source>
</evidence>
<keyword evidence="10" id="KW-0969">Cilium</keyword>
<keyword evidence="11" id="KW-1185">Reference proteome</keyword>
<dbReference type="SUPFAM" id="SSF64518">
    <property type="entry name" value="Phase 1 flagellin"/>
    <property type="match status" value="1"/>
</dbReference>